<dbReference type="InterPro" id="IPR041586">
    <property type="entry name" value="PsrA_TetR_C"/>
</dbReference>
<gene>
    <name evidence="4" type="ORF">AB8O55_06535</name>
</gene>
<keyword evidence="5" id="KW-1185">Reference proteome</keyword>
<evidence type="ECO:0000313" key="4">
    <source>
        <dbReference type="EMBL" id="MEY8039048.1"/>
    </source>
</evidence>
<evidence type="ECO:0000259" key="2">
    <source>
        <dbReference type="Pfam" id="PF00440"/>
    </source>
</evidence>
<dbReference type="Gene3D" id="1.10.357.10">
    <property type="entry name" value="Tetracycline Repressor, domain 2"/>
    <property type="match status" value="1"/>
</dbReference>
<dbReference type="Pfam" id="PF17939">
    <property type="entry name" value="TetR_C_30"/>
    <property type="match status" value="1"/>
</dbReference>
<comment type="caution">
    <text evidence="4">The sequence shown here is derived from an EMBL/GenBank/DDBJ whole genome shotgun (WGS) entry which is preliminary data.</text>
</comment>
<accession>A0ABV4CEV8</accession>
<dbReference type="EMBL" id="JBGEHV010000008">
    <property type="protein sequence ID" value="MEY8039048.1"/>
    <property type="molecule type" value="Genomic_DNA"/>
</dbReference>
<feature type="domain" description="PsrA tetracyclin repressor-like C-terminal" evidence="3">
    <location>
        <begin position="95"/>
        <end position="186"/>
    </location>
</feature>
<dbReference type="InterPro" id="IPR009057">
    <property type="entry name" value="Homeodomain-like_sf"/>
</dbReference>
<dbReference type="Pfam" id="PF00440">
    <property type="entry name" value="TetR_N"/>
    <property type="match status" value="1"/>
</dbReference>
<evidence type="ECO:0000256" key="1">
    <source>
        <dbReference type="ARBA" id="ARBA00023125"/>
    </source>
</evidence>
<evidence type="ECO:0000313" key="5">
    <source>
        <dbReference type="Proteomes" id="UP001564626"/>
    </source>
</evidence>
<keyword evidence="1" id="KW-0238">DNA-binding</keyword>
<sequence length="207" mass="23109">MDGRTRREPGTREQLIIAAERLFALQGIREVSLREIGAAAGQRNTSAAQYHFGDKAALIEAIFDHRMSTINERRMRHLATMRVDGRGGELRPLIEAFLVPLAESVTGPESYYARFLAQFSADPRYRTSFDWETAESLRLVWSGFRRCLSHLPEPTVRARLRMLEHLVLHTIADHERAAEPGGGEHPGPWVAELADAAEGLLTAPVTG</sequence>
<dbReference type="RefSeq" id="WP_345363635.1">
    <property type="nucleotide sequence ID" value="NZ_BAABII010000010.1"/>
</dbReference>
<proteinExistence type="predicted"/>
<dbReference type="InterPro" id="IPR001647">
    <property type="entry name" value="HTH_TetR"/>
</dbReference>
<reference evidence="4 5" key="1">
    <citation type="submission" date="2024-08" db="EMBL/GenBank/DDBJ databases">
        <title>Genome mining of Saccharopolyspora cebuensis PGLac3 from Nigerian medicinal plant.</title>
        <authorList>
            <person name="Ezeobiora C.E."/>
            <person name="Igbokwe N.H."/>
            <person name="Amin D.H."/>
            <person name="Mendie U.E."/>
        </authorList>
    </citation>
    <scope>NUCLEOTIDE SEQUENCE [LARGE SCALE GENOMIC DNA]</scope>
    <source>
        <strain evidence="4 5">PGLac3</strain>
    </source>
</reference>
<name>A0ABV4CEV8_9PSEU</name>
<protein>
    <submittedName>
        <fullName evidence="4">TetR/AcrR family transcriptional regulator</fullName>
    </submittedName>
</protein>
<feature type="domain" description="HTH tetR-type" evidence="2">
    <location>
        <begin position="16"/>
        <end position="62"/>
    </location>
</feature>
<evidence type="ECO:0000259" key="3">
    <source>
        <dbReference type="Pfam" id="PF17939"/>
    </source>
</evidence>
<dbReference type="Proteomes" id="UP001564626">
    <property type="component" value="Unassembled WGS sequence"/>
</dbReference>
<organism evidence="4 5">
    <name type="scientific">Saccharopolyspora cebuensis</name>
    <dbReference type="NCBI Taxonomy" id="418759"/>
    <lineage>
        <taxon>Bacteria</taxon>
        <taxon>Bacillati</taxon>
        <taxon>Actinomycetota</taxon>
        <taxon>Actinomycetes</taxon>
        <taxon>Pseudonocardiales</taxon>
        <taxon>Pseudonocardiaceae</taxon>
        <taxon>Saccharopolyspora</taxon>
    </lineage>
</organism>
<dbReference type="SUPFAM" id="SSF46689">
    <property type="entry name" value="Homeodomain-like"/>
    <property type="match status" value="1"/>
</dbReference>